<evidence type="ECO:0000256" key="5">
    <source>
        <dbReference type="ARBA" id="ARBA00023136"/>
    </source>
</evidence>
<evidence type="ECO:0000256" key="6">
    <source>
        <dbReference type="ARBA" id="ARBA00038076"/>
    </source>
</evidence>
<keyword evidence="2" id="KW-1003">Cell membrane</keyword>
<sequence length="381" mass="41534" precursor="true">MSTPIFFEFAKRSVRLHWLRSLLAVIGIVIGVAAIASMGMLGNSLTLSISDSLSDVGDSVVVYSHGGSVVDDKITKRMLKDIVRAAGSNDVIPVYNTADEIEAGGEEGFVTVYAFETQDIPVILDLEEGQYLKSSAGALAGSRIAEEYDLKVGSRVKLGDDNLRIVGILKERGMGFDINPDSALVVTDKFFSSTYDQEDYDFVVVKMRNLDDIEDVKDSIDAKMNKKDDVVDIFDTKAILEAISSAFSQISMFTTAIGGISLVVAGVSIFNIQMMSVTERIKEIGIIRSIGTKKSEVLKMFLYEAFLLGLFGAIVGAFFSFVAGFVVLMVMLNSTTYLFEPSTLVYIPYGMLFGIGTSLISGFYPAWKAANLNPIEALRFE</sequence>
<keyword evidence="4 7" id="KW-1133">Transmembrane helix</keyword>
<accession>E1RFT2</accession>
<reference evidence="10 11" key="1">
    <citation type="journal article" date="2010" name="Stand. Genomic Sci.">
        <title>Complete genome sequence of Methanoplanus petrolearius type strain (SEBR 4847).</title>
        <authorList>
            <person name="Brambilla E."/>
            <person name="Djao O.D."/>
            <person name="Daligault H."/>
            <person name="Lapidus A."/>
            <person name="Lucas S."/>
            <person name="Hammon N."/>
            <person name="Nolan M."/>
            <person name="Tice H."/>
            <person name="Cheng J.F."/>
            <person name="Han C."/>
            <person name="Tapia R."/>
            <person name="Goodwin L."/>
            <person name="Pitluck S."/>
            <person name="Liolios K."/>
            <person name="Ivanova N."/>
            <person name="Mavromatis K."/>
            <person name="Mikhailova N."/>
            <person name="Pati A."/>
            <person name="Chen A."/>
            <person name="Palaniappan K."/>
            <person name="Land M."/>
            <person name="Hauser L."/>
            <person name="Chang Y.J."/>
            <person name="Jeffries C.D."/>
            <person name="Rohde M."/>
            <person name="Spring S."/>
            <person name="Sikorski J."/>
            <person name="Goker M."/>
            <person name="Woyke T."/>
            <person name="Bristow J."/>
            <person name="Eisen J.A."/>
            <person name="Markowitz V."/>
            <person name="Hugenholtz P."/>
            <person name="Kyrpides N.C."/>
            <person name="Klenk H.P."/>
        </authorList>
    </citation>
    <scope>NUCLEOTIDE SEQUENCE [LARGE SCALE GENOMIC DNA]</scope>
    <source>
        <strain evidence="11">DSM 11571 / OCM 486 / SEBR 4847</strain>
    </source>
</reference>
<dbReference type="RefSeq" id="WP_013328263.1">
    <property type="nucleotide sequence ID" value="NC_014507.1"/>
</dbReference>
<dbReference type="GO" id="GO:0005886">
    <property type="term" value="C:plasma membrane"/>
    <property type="evidence" value="ECO:0007669"/>
    <property type="project" value="UniProtKB-SubCell"/>
</dbReference>
<dbReference type="PANTHER" id="PTHR30572:SF4">
    <property type="entry name" value="ABC TRANSPORTER PERMEASE YTRF"/>
    <property type="match status" value="1"/>
</dbReference>
<comment type="subcellular location">
    <subcellularLocation>
        <location evidence="1">Cell membrane</location>
        <topology evidence="1">Multi-pass membrane protein</topology>
    </subcellularLocation>
</comment>
<evidence type="ECO:0000256" key="7">
    <source>
        <dbReference type="SAM" id="Phobius"/>
    </source>
</evidence>
<dbReference type="Pfam" id="PF12704">
    <property type="entry name" value="MacB_PCD"/>
    <property type="match status" value="1"/>
</dbReference>
<dbReference type="PANTHER" id="PTHR30572">
    <property type="entry name" value="MEMBRANE COMPONENT OF TRANSPORTER-RELATED"/>
    <property type="match status" value="1"/>
</dbReference>
<feature type="domain" description="ABC3 transporter permease C-terminal" evidence="8">
    <location>
        <begin position="257"/>
        <end position="374"/>
    </location>
</feature>
<feature type="transmembrane region" description="Helical" evidence="7">
    <location>
        <begin position="301"/>
        <end position="332"/>
    </location>
</feature>
<dbReference type="OrthoDB" id="11469at2157"/>
<dbReference type="STRING" id="679926.Mpet_0310"/>
<evidence type="ECO:0000256" key="3">
    <source>
        <dbReference type="ARBA" id="ARBA00022692"/>
    </source>
</evidence>
<comment type="similarity">
    <text evidence="6">Belongs to the ABC-4 integral membrane protein family.</text>
</comment>
<proteinExistence type="inferred from homology"/>
<keyword evidence="11" id="KW-1185">Reference proteome</keyword>
<dbReference type="AlphaFoldDB" id="E1RFT2"/>
<dbReference type="GO" id="GO:0022857">
    <property type="term" value="F:transmembrane transporter activity"/>
    <property type="evidence" value="ECO:0007669"/>
    <property type="project" value="TreeGrafter"/>
</dbReference>
<keyword evidence="3 7" id="KW-0812">Transmembrane</keyword>
<dbReference type="EMBL" id="CP002117">
    <property type="protein sequence ID" value="ADN35084.1"/>
    <property type="molecule type" value="Genomic_DNA"/>
</dbReference>
<organism evidence="10 11">
    <name type="scientific">Methanolacinia petrolearia (strain DSM 11571 / OCM 486 / SEBR 4847)</name>
    <name type="common">Methanoplanus petrolearius</name>
    <dbReference type="NCBI Taxonomy" id="679926"/>
    <lineage>
        <taxon>Archaea</taxon>
        <taxon>Methanobacteriati</taxon>
        <taxon>Methanobacteriota</taxon>
        <taxon>Stenosarchaea group</taxon>
        <taxon>Methanomicrobia</taxon>
        <taxon>Methanomicrobiales</taxon>
        <taxon>Methanomicrobiaceae</taxon>
        <taxon>Methanolacinia</taxon>
    </lineage>
</organism>
<dbReference type="Proteomes" id="UP000006565">
    <property type="component" value="Chromosome"/>
</dbReference>
<evidence type="ECO:0000259" key="8">
    <source>
        <dbReference type="Pfam" id="PF02687"/>
    </source>
</evidence>
<evidence type="ECO:0000256" key="4">
    <source>
        <dbReference type="ARBA" id="ARBA00022989"/>
    </source>
</evidence>
<dbReference type="InterPro" id="IPR003838">
    <property type="entry name" value="ABC3_permease_C"/>
</dbReference>
<dbReference type="eggNOG" id="arCOG02312">
    <property type="taxonomic scope" value="Archaea"/>
</dbReference>
<protein>
    <recommendedName>
        <fullName evidence="12">ABC3 transporter permease protein domain-containing protein</fullName>
    </recommendedName>
</protein>
<feature type="domain" description="MacB-like periplasmic core" evidence="9">
    <location>
        <begin position="21"/>
        <end position="222"/>
    </location>
</feature>
<feature type="transmembrane region" description="Helical" evidence="7">
    <location>
        <begin position="344"/>
        <end position="364"/>
    </location>
</feature>
<feature type="transmembrane region" description="Helical" evidence="7">
    <location>
        <begin position="250"/>
        <end position="272"/>
    </location>
</feature>
<feature type="transmembrane region" description="Helical" evidence="7">
    <location>
        <begin position="21"/>
        <end position="42"/>
    </location>
</feature>
<name>E1RFT2_METP4</name>
<dbReference type="Pfam" id="PF02687">
    <property type="entry name" value="FtsX"/>
    <property type="match status" value="1"/>
</dbReference>
<evidence type="ECO:0000256" key="2">
    <source>
        <dbReference type="ARBA" id="ARBA00022475"/>
    </source>
</evidence>
<dbReference type="GeneID" id="9742753"/>
<evidence type="ECO:0000313" key="10">
    <source>
        <dbReference type="EMBL" id="ADN35084.1"/>
    </source>
</evidence>
<dbReference type="InterPro" id="IPR025857">
    <property type="entry name" value="MacB_PCD"/>
</dbReference>
<dbReference type="KEGG" id="mpi:Mpet_0310"/>
<evidence type="ECO:0000259" key="9">
    <source>
        <dbReference type="Pfam" id="PF12704"/>
    </source>
</evidence>
<dbReference type="HOGENOM" id="CLU_000604_8_0_2"/>
<evidence type="ECO:0000313" key="11">
    <source>
        <dbReference type="Proteomes" id="UP000006565"/>
    </source>
</evidence>
<evidence type="ECO:0008006" key="12">
    <source>
        <dbReference type="Google" id="ProtNLM"/>
    </source>
</evidence>
<gene>
    <name evidence="10" type="ordered locus">Mpet_0310</name>
</gene>
<dbReference type="InterPro" id="IPR050250">
    <property type="entry name" value="Macrolide_Exporter_MacB"/>
</dbReference>
<evidence type="ECO:0000256" key="1">
    <source>
        <dbReference type="ARBA" id="ARBA00004651"/>
    </source>
</evidence>
<keyword evidence="5 7" id="KW-0472">Membrane</keyword>